<accession>A0ABP8AYK9</accession>
<dbReference type="RefSeq" id="WP_344777820.1">
    <property type="nucleotide sequence ID" value="NZ_BAABBX010000016.1"/>
</dbReference>
<dbReference type="EMBL" id="BAABBX010000016">
    <property type="protein sequence ID" value="GAA4193440.1"/>
    <property type="molecule type" value="Genomic_DNA"/>
</dbReference>
<feature type="transmembrane region" description="Helical" evidence="1">
    <location>
        <begin position="98"/>
        <end position="121"/>
    </location>
</feature>
<organism evidence="2 3">
    <name type="scientific">Gryllotalpicola kribbensis</name>
    <dbReference type="NCBI Taxonomy" id="993084"/>
    <lineage>
        <taxon>Bacteria</taxon>
        <taxon>Bacillati</taxon>
        <taxon>Actinomycetota</taxon>
        <taxon>Actinomycetes</taxon>
        <taxon>Micrococcales</taxon>
        <taxon>Microbacteriaceae</taxon>
        <taxon>Gryllotalpicola</taxon>
    </lineage>
</organism>
<feature type="transmembrane region" description="Helical" evidence="1">
    <location>
        <begin position="27"/>
        <end position="48"/>
    </location>
</feature>
<evidence type="ECO:0000313" key="2">
    <source>
        <dbReference type="EMBL" id="GAA4193440.1"/>
    </source>
</evidence>
<reference evidence="3" key="1">
    <citation type="journal article" date="2019" name="Int. J. Syst. Evol. Microbiol.">
        <title>The Global Catalogue of Microorganisms (GCM) 10K type strain sequencing project: providing services to taxonomists for standard genome sequencing and annotation.</title>
        <authorList>
            <consortium name="The Broad Institute Genomics Platform"/>
            <consortium name="The Broad Institute Genome Sequencing Center for Infectious Disease"/>
            <person name="Wu L."/>
            <person name="Ma J."/>
        </authorList>
    </citation>
    <scope>NUCLEOTIDE SEQUENCE [LARGE SCALE GENOMIC DNA]</scope>
    <source>
        <strain evidence="3">JCM 17593</strain>
    </source>
</reference>
<sequence>MSDLARRYGTSSPRTAELPRAFTLGEFVRGAGLALLWFQPLVAISGVIGSLSDGGSDIEYAFVIPVAGLHLSVIATVLGSPAAYAVGFALRRQGRDAAHLAAFVLYGALVGIVMLEAMGIYGQSELPFPWDTTFIYGIPSALAVALGWWTTSRLALRKDRALAAAPRTGTDHR</sequence>
<protein>
    <recommendedName>
        <fullName evidence="4">DUF4383 domain-containing protein</fullName>
    </recommendedName>
</protein>
<keyword evidence="3" id="KW-1185">Reference proteome</keyword>
<feature type="transmembrane region" description="Helical" evidence="1">
    <location>
        <begin position="133"/>
        <end position="151"/>
    </location>
</feature>
<proteinExistence type="predicted"/>
<feature type="transmembrane region" description="Helical" evidence="1">
    <location>
        <begin position="60"/>
        <end position="86"/>
    </location>
</feature>
<keyword evidence="1" id="KW-0472">Membrane</keyword>
<keyword evidence="1" id="KW-1133">Transmembrane helix</keyword>
<gene>
    <name evidence="2" type="ORF">GCM10022288_27270</name>
</gene>
<name>A0ABP8AYK9_9MICO</name>
<dbReference type="Proteomes" id="UP001500213">
    <property type="component" value="Unassembled WGS sequence"/>
</dbReference>
<keyword evidence="1" id="KW-0812">Transmembrane</keyword>
<evidence type="ECO:0008006" key="4">
    <source>
        <dbReference type="Google" id="ProtNLM"/>
    </source>
</evidence>
<evidence type="ECO:0000313" key="3">
    <source>
        <dbReference type="Proteomes" id="UP001500213"/>
    </source>
</evidence>
<comment type="caution">
    <text evidence="2">The sequence shown here is derived from an EMBL/GenBank/DDBJ whole genome shotgun (WGS) entry which is preliminary data.</text>
</comment>
<evidence type="ECO:0000256" key="1">
    <source>
        <dbReference type="SAM" id="Phobius"/>
    </source>
</evidence>